<feature type="transmembrane region" description="Helical" evidence="6">
    <location>
        <begin position="128"/>
        <end position="148"/>
    </location>
</feature>
<dbReference type="PANTHER" id="PTHR23523">
    <property type="match status" value="1"/>
</dbReference>
<dbReference type="EMBL" id="JBHMAG010000009">
    <property type="protein sequence ID" value="MFB9752417.1"/>
    <property type="molecule type" value="Genomic_DNA"/>
</dbReference>
<feature type="transmembrane region" description="Helical" evidence="6">
    <location>
        <begin position="36"/>
        <end position="59"/>
    </location>
</feature>
<proteinExistence type="predicted"/>
<protein>
    <submittedName>
        <fullName evidence="8">CynX/NimT family MFS transporter</fullName>
    </submittedName>
</protein>
<evidence type="ECO:0000256" key="4">
    <source>
        <dbReference type="ARBA" id="ARBA00022989"/>
    </source>
</evidence>
<dbReference type="InterPro" id="IPR020846">
    <property type="entry name" value="MFS_dom"/>
</dbReference>
<dbReference type="PANTHER" id="PTHR23523:SF2">
    <property type="entry name" value="2-NITROIMIDAZOLE TRANSPORTER"/>
    <property type="match status" value="1"/>
</dbReference>
<evidence type="ECO:0000256" key="3">
    <source>
        <dbReference type="ARBA" id="ARBA00022692"/>
    </source>
</evidence>
<reference evidence="8 9" key="1">
    <citation type="submission" date="2024-09" db="EMBL/GenBank/DDBJ databases">
        <authorList>
            <person name="Sun Q."/>
            <person name="Mori K."/>
        </authorList>
    </citation>
    <scope>NUCLEOTIDE SEQUENCE [LARGE SCALE GENOMIC DNA]</scope>
    <source>
        <strain evidence="8 9">JCM 12520</strain>
    </source>
</reference>
<dbReference type="SUPFAM" id="SSF103473">
    <property type="entry name" value="MFS general substrate transporter"/>
    <property type="match status" value="1"/>
</dbReference>
<feature type="transmembrane region" description="Helical" evidence="6">
    <location>
        <begin position="292"/>
        <end position="313"/>
    </location>
</feature>
<keyword evidence="3 6" id="KW-0812">Transmembrane</keyword>
<feature type="transmembrane region" description="Helical" evidence="6">
    <location>
        <begin position="240"/>
        <end position="260"/>
    </location>
</feature>
<dbReference type="Proteomes" id="UP001589619">
    <property type="component" value="Unassembled WGS sequence"/>
</dbReference>
<dbReference type="PROSITE" id="PS50850">
    <property type="entry name" value="MFS"/>
    <property type="match status" value="1"/>
</dbReference>
<evidence type="ECO:0000256" key="6">
    <source>
        <dbReference type="SAM" id="Phobius"/>
    </source>
</evidence>
<feature type="transmembrane region" description="Helical" evidence="6">
    <location>
        <begin position="203"/>
        <end position="228"/>
    </location>
</feature>
<keyword evidence="5 6" id="KW-0472">Membrane</keyword>
<feature type="transmembrane region" description="Helical" evidence="6">
    <location>
        <begin position="94"/>
        <end position="116"/>
    </location>
</feature>
<feature type="transmembrane region" description="Helical" evidence="6">
    <location>
        <begin position="350"/>
        <end position="373"/>
    </location>
</feature>
<evidence type="ECO:0000313" key="8">
    <source>
        <dbReference type="EMBL" id="MFB9752417.1"/>
    </source>
</evidence>
<dbReference type="Gene3D" id="1.20.1250.20">
    <property type="entry name" value="MFS general substrate transporter like domains"/>
    <property type="match status" value="2"/>
</dbReference>
<dbReference type="Pfam" id="PF07690">
    <property type="entry name" value="MFS_1"/>
    <property type="match status" value="1"/>
</dbReference>
<feature type="transmembrane region" description="Helical" evidence="6">
    <location>
        <begin position="160"/>
        <end position="179"/>
    </location>
</feature>
<feature type="transmembrane region" description="Helical" evidence="6">
    <location>
        <begin position="267"/>
        <end position="286"/>
    </location>
</feature>
<gene>
    <name evidence="8" type="ORF">ACFFNY_12695</name>
</gene>
<organism evidence="8 9">
    <name type="scientific">Paenibacillus hodogayensis</name>
    <dbReference type="NCBI Taxonomy" id="279208"/>
    <lineage>
        <taxon>Bacteria</taxon>
        <taxon>Bacillati</taxon>
        <taxon>Bacillota</taxon>
        <taxon>Bacilli</taxon>
        <taxon>Bacillales</taxon>
        <taxon>Paenibacillaceae</taxon>
        <taxon>Paenibacillus</taxon>
    </lineage>
</organism>
<dbReference type="RefSeq" id="WP_344911515.1">
    <property type="nucleotide sequence ID" value="NZ_BAAAYO010000010.1"/>
</dbReference>
<keyword evidence="4 6" id="KW-1133">Transmembrane helix</keyword>
<evidence type="ECO:0000256" key="2">
    <source>
        <dbReference type="ARBA" id="ARBA00022448"/>
    </source>
</evidence>
<keyword evidence="9" id="KW-1185">Reference proteome</keyword>
<feature type="domain" description="Major facilitator superfamily (MFS) profile" evidence="7">
    <location>
        <begin position="1"/>
        <end position="380"/>
    </location>
</feature>
<feature type="transmembrane region" description="Helical" evidence="6">
    <location>
        <begin position="71"/>
        <end position="88"/>
    </location>
</feature>
<sequence>MFYWIVVLFIISLNLRPSITSVGPLLDVIKTDLGMSGAAASLLTTLPVFCMGLFALLSIRMGKRLGIERSLLLAMLLIGAATLVRAFTGNAIPLLVTALFSGMGIGIAGPLLTGYIKKYFPDKLSVTSVYSVSMVVGAAVASSFSIPLFHGMNGSWQKALSFWSIFAFIAAALLLPLLGKSKGGQGASSPAEPASNPRTNPKVYWFMLFFGCMAAIFYSVTAWLAFFVKGQGLSQAQSGLILTLFTVIQVPVSLFMPMLVRRTGNRMFWLLLCGVSELIGLGLLLLHLSPWVATLFLGIGAGGLFPLALLLPLEEAAGVEEATSWSANMQFGGFMLGSLGPVGIGLTIDAFGSITSALLVIALMVCLMIVTILRIGNNPAVRKQAAD</sequence>
<evidence type="ECO:0000256" key="5">
    <source>
        <dbReference type="ARBA" id="ARBA00023136"/>
    </source>
</evidence>
<comment type="caution">
    <text evidence="8">The sequence shown here is derived from an EMBL/GenBank/DDBJ whole genome shotgun (WGS) entry which is preliminary data.</text>
</comment>
<dbReference type="InterPro" id="IPR011701">
    <property type="entry name" value="MFS"/>
</dbReference>
<accession>A0ABV5VVT4</accession>
<evidence type="ECO:0000313" key="9">
    <source>
        <dbReference type="Proteomes" id="UP001589619"/>
    </source>
</evidence>
<comment type="subcellular location">
    <subcellularLocation>
        <location evidence="1">Cell membrane</location>
        <topology evidence="1">Multi-pass membrane protein</topology>
    </subcellularLocation>
</comment>
<evidence type="ECO:0000256" key="1">
    <source>
        <dbReference type="ARBA" id="ARBA00004651"/>
    </source>
</evidence>
<feature type="transmembrane region" description="Helical" evidence="6">
    <location>
        <begin position="325"/>
        <end position="344"/>
    </location>
</feature>
<keyword evidence="2" id="KW-0813">Transport</keyword>
<dbReference type="InterPro" id="IPR036259">
    <property type="entry name" value="MFS_trans_sf"/>
</dbReference>
<evidence type="ECO:0000259" key="7">
    <source>
        <dbReference type="PROSITE" id="PS50850"/>
    </source>
</evidence>
<dbReference type="InterPro" id="IPR052524">
    <property type="entry name" value="MFS_Cyanate_Porter"/>
</dbReference>
<name>A0ABV5VVT4_9BACL</name>